<keyword evidence="2" id="KW-1185">Reference proteome</keyword>
<name>A0A845QZ54_9CLOT</name>
<protein>
    <submittedName>
        <fullName evidence="1">Uncharacterized protein</fullName>
    </submittedName>
</protein>
<evidence type="ECO:0000313" key="1">
    <source>
        <dbReference type="EMBL" id="NBI07765.1"/>
    </source>
</evidence>
<organism evidence="1 2">
    <name type="scientific">Senegalia massiliensis</name>
    <dbReference type="NCBI Taxonomy" id="1720316"/>
    <lineage>
        <taxon>Bacteria</taxon>
        <taxon>Bacillati</taxon>
        <taxon>Bacillota</taxon>
        <taxon>Clostridia</taxon>
        <taxon>Eubacteriales</taxon>
        <taxon>Clostridiaceae</taxon>
        <taxon>Senegalia</taxon>
    </lineage>
</organism>
<sequence length="169" mass="19781">MYKVLIENLKEIIDPVHYNRMSNDKPIEDEKAWIDKVPNIKMIESIGTIVDIMDEHVKGTDLQYSWINIKDKIHACNIFISWNKISIRPFISPTLTHEPFNNAVQRIYMSATLGVSGELERVMGVEHIERLPIVNEWDEKGLGRRFFIFPQVSLDTSIYEDVIYFLQLN</sequence>
<gene>
    <name evidence="1" type="ORF">D3Z33_12965</name>
</gene>
<proteinExistence type="predicted"/>
<dbReference type="RefSeq" id="WP_160198234.1">
    <property type="nucleotide sequence ID" value="NZ_QXXA01000015.1"/>
</dbReference>
<comment type="caution">
    <text evidence="1">The sequence shown here is derived from an EMBL/GenBank/DDBJ whole genome shotgun (WGS) entry which is preliminary data.</text>
</comment>
<evidence type="ECO:0000313" key="2">
    <source>
        <dbReference type="Proteomes" id="UP000467132"/>
    </source>
</evidence>
<dbReference type="Proteomes" id="UP000467132">
    <property type="component" value="Unassembled WGS sequence"/>
</dbReference>
<reference evidence="1 2" key="1">
    <citation type="submission" date="2018-08" db="EMBL/GenBank/DDBJ databases">
        <title>Murine metabolic-syndrome-specific gut microbial biobank.</title>
        <authorList>
            <person name="Liu C."/>
        </authorList>
    </citation>
    <scope>NUCLEOTIDE SEQUENCE [LARGE SCALE GENOMIC DNA]</scope>
    <source>
        <strain evidence="1 2">583</strain>
    </source>
</reference>
<dbReference type="AlphaFoldDB" id="A0A845QZ54"/>
<dbReference type="OrthoDB" id="9810236at2"/>
<dbReference type="EMBL" id="QXXA01000015">
    <property type="protein sequence ID" value="NBI07765.1"/>
    <property type="molecule type" value="Genomic_DNA"/>
</dbReference>
<accession>A0A845QZ54</accession>